<feature type="transmembrane region" description="Helical" evidence="10">
    <location>
        <begin position="101"/>
        <end position="122"/>
    </location>
</feature>
<accession>A0AB39BIM1</accession>
<keyword evidence="3" id="KW-0597">Phosphoprotein</keyword>
<evidence type="ECO:0000256" key="3">
    <source>
        <dbReference type="ARBA" id="ARBA00022553"/>
    </source>
</evidence>
<evidence type="ECO:0000256" key="10">
    <source>
        <dbReference type="SAM" id="Phobius"/>
    </source>
</evidence>
<dbReference type="EMBL" id="CP162511">
    <property type="protein sequence ID" value="XDI06240.1"/>
    <property type="molecule type" value="Genomic_DNA"/>
</dbReference>
<keyword evidence="10" id="KW-1133">Transmembrane helix</keyword>
<sequence length="435" mass="45977">MNPRWWQIVVGGVLVLVTGLVSITATAVPWATPAAIGLLGAFALFFYTVGRRGLTENRWRIPLLVALFVLTAVGTALSPNMAVLQAIAYPLIWVLVDDEPLLRPILVNVVLAVAVGLGFYICFGGGLDALMQAVVIEGISLGLGVGIGVWFTLEMRKSEEKSRLLTELTVAQRQLAALHHEAGAGAERERLALELHDTIAQNLTSVVMLAQRGLTRGDDREAVRSDLALIEEVARDALTETRVLVAATAPVEVEGGLALALHRLARGFERETGIVISTEIDEVGTVPRDLQVVLLRCAQEALANVRKHSRATHARLALRRPEGVGGDLELVVADDGVGIGVGIADSATLRTDPGGFGLDGMRQRLSMVSGGLQVTALAQGGTELVATVRTGSNADATDSTDSATDRAAPGARVDDTAVSTLAPTHRTDPDRTDEA</sequence>
<dbReference type="InterPro" id="IPR050482">
    <property type="entry name" value="Sensor_HK_TwoCompSys"/>
</dbReference>
<dbReference type="InterPro" id="IPR017205">
    <property type="entry name" value="Sig_transdc_His_kinase_ChrS"/>
</dbReference>
<keyword evidence="7" id="KW-0067">ATP-binding</keyword>
<organism evidence="13">
    <name type="scientific">Herbiconiux sp. A18JL235</name>
    <dbReference type="NCBI Taxonomy" id="3152363"/>
    <lineage>
        <taxon>Bacteria</taxon>
        <taxon>Bacillati</taxon>
        <taxon>Actinomycetota</taxon>
        <taxon>Actinomycetes</taxon>
        <taxon>Micrococcales</taxon>
        <taxon>Microbacteriaceae</taxon>
        <taxon>Herbiconiux</taxon>
    </lineage>
</organism>
<evidence type="ECO:0000256" key="6">
    <source>
        <dbReference type="ARBA" id="ARBA00022777"/>
    </source>
</evidence>
<reference evidence="13" key="1">
    <citation type="submission" date="2024-05" db="EMBL/GenBank/DDBJ databases">
        <title>Herbiconiux sp. A18JL235.</title>
        <authorList>
            <person name="Zhang G."/>
        </authorList>
    </citation>
    <scope>NUCLEOTIDE SEQUENCE</scope>
    <source>
        <strain evidence="13">A18JL235</strain>
    </source>
</reference>
<evidence type="ECO:0000256" key="7">
    <source>
        <dbReference type="ARBA" id="ARBA00022840"/>
    </source>
</evidence>
<dbReference type="AlphaFoldDB" id="A0AB39BIM1"/>
<dbReference type="CDD" id="cd16917">
    <property type="entry name" value="HATPase_UhpB-NarQ-NarX-like"/>
    <property type="match status" value="1"/>
</dbReference>
<gene>
    <name evidence="13" type="ORF">ABFY20_03840</name>
</gene>
<protein>
    <recommendedName>
        <fullName evidence="2">histidine kinase</fullName>
        <ecNumber evidence="2">2.7.13.3</ecNumber>
    </recommendedName>
</protein>
<proteinExistence type="predicted"/>
<evidence type="ECO:0000256" key="4">
    <source>
        <dbReference type="ARBA" id="ARBA00022679"/>
    </source>
</evidence>
<dbReference type="Pfam" id="PF02518">
    <property type="entry name" value="HATPase_c"/>
    <property type="match status" value="1"/>
</dbReference>
<dbReference type="EC" id="2.7.13.3" evidence="2"/>
<dbReference type="GO" id="GO:0000155">
    <property type="term" value="F:phosphorelay sensor kinase activity"/>
    <property type="evidence" value="ECO:0007669"/>
    <property type="project" value="InterPro"/>
</dbReference>
<dbReference type="InterPro" id="IPR011712">
    <property type="entry name" value="Sig_transdc_His_kin_sub3_dim/P"/>
</dbReference>
<keyword evidence="4" id="KW-0808">Transferase</keyword>
<dbReference type="RefSeq" id="WP_368498629.1">
    <property type="nucleotide sequence ID" value="NZ_CP162511.1"/>
</dbReference>
<evidence type="ECO:0000256" key="9">
    <source>
        <dbReference type="SAM" id="MobiDB-lite"/>
    </source>
</evidence>
<dbReference type="Pfam" id="PF07730">
    <property type="entry name" value="HisKA_3"/>
    <property type="match status" value="1"/>
</dbReference>
<dbReference type="GO" id="GO:0005524">
    <property type="term" value="F:ATP binding"/>
    <property type="evidence" value="ECO:0007669"/>
    <property type="project" value="UniProtKB-KW"/>
</dbReference>
<name>A0AB39BIM1_9MICO</name>
<feature type="region of interest" description="Disordered" evidence="9">
    <location>
        <begin position="390"/>
        <end position="435"/>
    </location>
</feature>
<feature type="compositionally biased region" description="Low complexity" evidence="9">
    <location>
        <begin position="390"/>
        <end position="408"/>
    </location>
</feature>
<dbReference type="GO" id="GO:0046983">
    <property type="term" value="F:protein dimerization activity"/>
    <property type="evidence" value="ECO:0007669"/>
    <property type="project" value="InterPro"/>
</dbReference>
<comment type="catalytic activity">
    <reaction evidence="1">
        <text>ATP + protein L-histidine = ADP + protein N-phospho-L-histidine.</text>
        <dbReference type="EC" id="2.7.13.3"/>
    </reaction>
</comment>
<dbReference type="PANTHER" id="PTHR24421">
    <property type="entry name" value="NITRATE/NITRITE SENSOR PROTEIN NARX-RELATED"/>
    <property type="match status" value="1"/>
</dbReference>
<dbReference type="InterPro" id="IPR036890">
    <property type="entry name" value="HATPase_C_sf"/>
</dbReference>
<feature type="transmembrane region" description="Helical" evidence="10">
    <location>
        <begin position="61"/>
        <end position="89"/>
    </location>
</feature>
<dbReference type="Gene3D" id="3.30.565.10">
    <property type="entry name" value="Histidine kinase-like ATPase, C-terminal domain"/>
    <property type="match status" value="1"/>
</dbReference>
<keyword evidence="10" id="KW-0812">Transmembrane</keyword>
<evidence type="ECO:0000256" key="8">
    <source>
        <dbReference type="ARBA" id="ARBA00023012"/>
    </source>
</evidence>
<feature type="transmembrane region" description="Helical" evidence="10">
    <location>
        <begin position="30"/>
        <end position="49"/>
    </location>
</feature>
<evidence type="ECO:0000256" key="5">
    <source>
        <dbReference type="ARBA" id="ARBA00022741"/>
    </source>
</evidence>
<keyword evidence="6 13" id="KW-0418">Kinase</keyword>
<dbReference type="InterPro" id="IPR003594">
    <property type="entry name" value="HATPase_dom"/>
</dbReference>
<keyword evidence="5" id="KW-0547">Nucleotide-binding</keyword>
<evidence type="ECO:0000313" key="13">
    <source>
        <dbReference type="EMBL" id="XDI06240.1"/>
    </source>
</evidence>
<feature type="domain" description="Histidine kinase/HSP90-like ATPase" evidence="11">
    <location>
        <begin position="294"/>
        <end position="389"/>
    </location>
</feature>
<evidence type="ECO:0000259" key="12">
    <source>
        <dbReference type="Pfam" id="PF07730"/>
    </source>
</evidence>
<dbReference type="GO" id="GO:0016020">
    <property type="term" value="C:membrane"/>
    <property type="evidence" value="ECO:0007669"/>
    <property type="project" value="InterPro"/>
</dbReference>
<feature type="domain" description="Signal transduction histidine kinase subgroup 3 dimerisation and phosphoacceptor" evidence="12">
    <location>
        <begin position="187"/>
        <end position="250"/>
    </location>
</feature>
<evidence type="ECO:0000259" key="11">
    <source>
        <dbReference type="Pfam" id="PF02518"/>
    </source>
</evidence>
<dbReference type="Gene3D" id="1.20.5.1930">
    <property type="match status" value="1"/>
</dbReference>
<evidence type="ECO:0000256" key="2">
    <source>
        <dbReference type="ARBA" id="ARBA00012438"/>
    </source>
</evidence>
<feature type="compositionally biased region" description="Basic and acidic residues" evidence="9">
    <location>
        <begin position="425"/>
        <end position="435"/>
    </location>
</feature>
<evidence type="ECO:0000256" key="1">
    <source>
        <dbReference type="ARBA" id="ARBA00000085"/>
    </source>
</evidence>
<dbReference type="PIRSF" id="PIRSF037434">
    <property type="entry name" value="STHK_ChrS"/>
    <property type="match status" value="1"/>
</dbReference>
<dbReference type="SUPFAM" id="SSF55874">
    <property type="entry name" value="ATPase domain of HSP90 chaperone/DNA topoisomerase II/histidine kinase"/>
    <property type="match status" value="1"/>
</dbReference>
<keyword evidence="10" id="KW-0472">Membrane</keyword>
<feature type="transmembrane region" description="Helical" evidence="10">
    <location>
        <begin position="134"/>
        <end position="153"/>
    </location>
</feature>
<keyword evidence="8" id="KW-0902">Two-component regulatory system</keyword>
<dbReference type="PANTHER" id="PTHR24421:SF10">
    <property type="entry name" value="NITRATE_NITRITE SENSOR PROTEIN NARQ"/>
    <property type="match status" value="1"/>
</dbReference>
<feature type="transmembrane region" description="Helical" evidence="10">
    <location>
        <begin position="5"/>
        <end position="24"/>
    </location>
</feature>